<organism evidence="2 3">
    <name type="scientific">Aspergillus keveii</name>
    <dbReference type="NCBI Taxonomy" id="714993"/>
    <lineage>
        <taxon>Eukaryota</taxon>
        <taxon>Fungi</taxon>
        <taxon>Dikarya</taxon>
        <taxon>Ascomycota</taxon>
        <taxon>Pezizomycotina</taxon>
        <taxon>Eurotiomycetes</taxon>
        <taxon>Eurotiomycetidae</taxon>
        <taxon>Eurotiales</taxon>
        <taxon>Aspergillaceae</taxon>
        <taxon>Aspergillus</taxon>
        <taxon>Aspergillus subgen. Nidulantes</taxon>
    </lineage>
</organism>
<accession>A0ABR4GBI0</accession>
<sequence length="138" mass="14394">MVMTCNAEADAKLFQGVLNLLRDSKIKLDYEYLAGFMGPDCLPGAVQKRIVRLKRMAEKGANNEDAASGENIDGSAAGPGSESEAQASPAKRKGGRPRGVKGSPAKKVKATAKVKVEEGEDEAMQVDGDGEVDGGDVA</sequence>
<name>A0ABR4GBI0_9EURO</name>
<feature type="compositionally biased region" description="Acidic residues" evidence="1">
    <location>
        <begin position="118"/>
        <end position="138"/>
    </location>
</feature>
<proteinExistence type="predicted"/>
<comment type="caution">
    <text evidence="2">The sequence shown here is derived from an EMBL/GenBank/DDBJ whole genome shotgun (WGS) entry which is preliminary data.</text>
</comment>
<evidence type="ECO:0000313" key="2">
    <source>
        <dbReference type="EMBL" id="KAL2796393.1"/>
    </source>
</evidence>
<dbReference type="Proteomes" id="UP001610563">
    <property type="component" value="Unassembled WGS sequence"/>
</dbReference>
<reference evidence="2 3" key="1">
    <citation type="submission" date="2024-07" db="EMBL/GenBank/DDBJ databases">
        <title>Section-level genome sequencing and comparative genomics of Aspergillus sections Usti and Cavernicolus.</title>
        <authorList>
            <consortium name="Lawrence Berkeley National Laboratory"/>
            <person name="Nybo J.L."/>
            <person name="Vesth T.C."/>
            <person name="Theobald S."/>
            <person name="Frisvad J.C."/>
            <person name="Larsen T.O."/>
            <person name="Kjaerboelling I."/>
            <person name="Rothschild-Mancinelli K."/>
            <person name="Lyhne E.K."/>
            <person name="Kogle M.E."/>
            <person name="Barry K."/>
            <person name="Clum A."/>
            <person name="Na H."/>
            <person name="Ledsgaard L."/>
            <person name="Lin J."/>
            <person name="Lipzen A."/>
            <person name="Kuo A."/>
            <person name="Riley R."/>
            <person name="Mondo S."/>
            <person name="Labutti K."/>
            <person name="Haridas S."/>
            <person name="Pangalinan J."/>
            <person name="Salamov A.A."/>
            <person name="Simmons B.A."/>
            <person name="Magnuson J.K."/>
            <person name="Chen J."/>
            <person name="Drula E."/>
            <person name="Henrissat B."/>
            <person name="Wiebenga A."/>
            <person name="Lubbers R.J."/>
            <person name="Gomes A.C."/>
            <person name="Makela M.R."/>
            <person name="Stajich J."/>
            <person name="Grigoriev I.V."/>
            <person name="Mortensen U.H."/>
            <person name="De Vries R.P."/>
            <person name="Baker S.E."/>
            <person name="Andersen M.R."/>
        </authorList>
    </citation>
    <scope>NUCLEOTIDE SEQUENCE [LARGE SCALE GENOMIC DNA]</scope>
    <source>
        <strain evidence="2 3">CBS 209.92</strain>
    </source>
</reference>
<evidence type="ECO:0000313" key="3">
    <source>
        <dbReference type="Proteomes" id="UP001610563"/>
    </source>
</evidence>
<keyword evidence="3" id="KW-1185">Reference proteome</keyword>
<gene>
    <name evidence="2" type="ORF">BJX66DRAFT_300110</name>
</gene>
<protein>
    <submittedName>
        <fullName evidence="2">Uncharacterized protein</fullName>
    </submittedName>
</protein>
<evidence type="ECO:0000256" key="1">
    <source>
        <dbReference type="SAM" id="MobiDB-lite"/>
    </source>
</evidence>
<dbReference type="EMBL" id="JBFTWV010000027">
    <property type="protein sequence ID" value="KAL2796393.1"/>
    <property type="molecule type" value="Genomic_DNA"/>
</dbReference>
<feature type="compositionally biased region" description="Basic residues" evidence="1">
    <location>
        <begin position="90"/>
        <end position="112"/>
    </location>
</feature>
<feature type="region of interest" description="Disordered" evidence="1">
    <location>
        <begin position="59"/>
        <end position="138"/>
    </location>
</feature>